<gene>
    <name evidence="8" type="primary">ZFP7</name>
    <name evidence="8" type="ORF">CR513_01177</name>
</gene>
<dbReference type="STRING" id="157652.A0A371IFT1"/>
<feature type="domain" description="C2H2-type" evidence="7">
    <location>
        <begin position="82"/>
        <end position="109"/>
    </location>
</feature>
<evidence type="ECO:0000256" key="2">
    <source>
        <dbReference type="ARBA" id="ARBA00022723"/>
    </source>
</evidence>
<keyword evidence="9" id="KW-1185">Reference proteome</keyword>
<dbReference type="Gene3D" id="3.30.160.60">
    <property type="entry name" value="Classic Zinc Finger"/>
    <property type="match status" value="1"/>
</dbReference>
<evidence type="ECO:0000256" key="4">
    <source>
        <dbReference type="ARBA" id="ARBA00022833"/>
    </source>
</evidence>
<protein>
    <submittedName>
        <fullName evidence="8">Zinc finger protein 7</fullName>
    </submittedName>
</protein>
<feature type="non-terminal residue" evidence="8">
    <location>
        <position position="1"/>
    </location>
</feature>
<comment type="subcellular location">
    <subcellularLocation>
        <location evidence="1">Nucleus</location>
    </subcellularLocation>
</comment>
<keyword evidence="4" id="KW-0862">Zinc</keyword>
<dbReference type="InterPro" id="IPR044246">
    <property type="entry name" value="ZFP3-like"/>
</dbReference>
<dbReference type="PANTHER" id="PTHR47287">
    <property type="entry name" value="C2H2 AND C2HC ZINC FINGERS SUPERFAMILY PROTEIN"/>
    <property type="match status" value="1"/>
</dbReference>
<comment type="caution">
    <text evidence="8">The sequence shown here is derived from an EMBL/GenBank/DDBJ whole genome shotgun (WGS) entry which is preliminary data.</text>
</comment>
<dbReference type="PROSITE" id="PS00028">
    <property type="entry name" value="ZINC_FINGER_C2H2_1"/>
    <property type="match status" value="1"/>
</dbReference>
<dbReference type="InterPro" id="IPR036236">
    <property type="entry name" value="Znf_C2H2_sf"/>
</dbReference>
<name>A0A371IFT1_MUCPR</name>
<dbReference type="PANTHER" id="PTHR47287:SF15">
    <property type="entry name" value="ZINC FINGER PROTEIN 3-LIKE"/>
    <property type="match status" value="1"/>
</dbReference>
<sequence length="273" mass="30636">MSKELFVEGVESRKLKRKIEETSSTCVIDSELSLSLSLHNNKMVGESSSCKSLKSHKNSPSFAPKLVKNTNHQVIVPKQHEFPCKFCNKKFPSSQALGGHQNAHRRERVLSRMDRDFNMGNFGLGAHMCPYSTMAHHHPFRGPIPLCYGTNMHSMAHISTMPWRHFIPGYGNQGLNNTSISGQRFRMTNPWGVAVETPQNVYHRDVGFGSEHNLVPSLDVVNRATTAHSSLNDLLGNQYTRNHLWKGDEGAPDPTTWSYASLLIKFVSLPLIV</sequence>
<keyword evidence="2" id="KW-0479">Metal-binding</keyword>
<dbReference type="GO" id="GO:0009788">
    <property type="term" value="P:negative regulation of abscisic acid-activated signaling pathway"/>
    <property type="evidence" value="ECO:0007669"/>
    <property type="project" value="InterPro"/>
</dbReference>
<dbReference type="Pfam" id="PF13912">
    <property type="entry name" value="zf-C2H2_6"/>
    <property type="match status" value="1"/>
</dbReference>
<evidence type="ECO:0000313" key="9">
    <source>
        <dbReference type="Proteomes" id="UP000257109"/>
    </source>
</evidence>
<evidence type="ECO:0000256" key="1">
    <source>
        <dbReference type="ARBA" id="ARBA00004123"/>
    </source>
</evidence>
<evidence type="ECO:0000256" key="3">
    <source>
        <dbReference type="ARBA" id="ARBA00022771"/>
    </source>
</evidence>
<dbReference type="GO" id="GO:0008270">
    <property type="term" value="F:zinc ion binding"/>
    <property type="evidence" value="ECO:0007669"/>
    <property type="project" value="UniProtKB-KW"/>
</dbReference>
<evidence type="ECO:0000256" key="5">
    <source>
        <dbReference type="ARBA" id="ARBA00023242"/>
    </source>
</evidence>
<evidence type="ECO:0000256" key="6">
    <source>
        <dbReference type="PROSITE-ProRule" id="PRU00042"/>
    </source>
</evidence>
<reference evidence="8" key="1">
    <citation type="submission" date="2018-05" db="EMBL/GenBank/DDBJ databases">
        <title>Draft genome of Mucuna pruriens seed.</title>
        <authorList>
            <person name="Nnadi N.E."/>
            <person name="Vos R."/>
            <person name="Hasami M.H."/>
            <person name="Devisetty U.K."/>
            <person name="Aguiy J.C."/>
        </authorList>
    </citation>
    <scope>NUCLEOTIDE SEQUENCE [LARGE SCALE GENOMIC DNA]</scope>
    <source>
        <strain evidence="8">JCA_2017</strain>
    </source>
</reference>
<dbReference type="EMBL" id="QJKJ01000188">
    <property type="protein sequence ID" value="RDY13844.1"/>
    <property type="molecule type" value="Genomic_DNA"/>
</dbReference>
<dbReference type="AlphaFoldDB" id="A0A371IFT1"/>
<dbReference type="SUPFAM" id="SSF57667">
    <property type="entry name" value="beta-beta-alpha zinc fingers"/>
    <property type="match status" value="1"/>
</dbReference>
<organism evidence="8 9">
    <name type="scientific">Mucuna pruriens</name>
    <name type="common">Velvet bean</name>
    <name type="synonym">Dolichos pruriens</name>
    <dbReference type="NCBI Taxonomy" id="157652"/>
    <lineage>
        <taxon>Eukaryota</taxon>
        <taxon>Viridiplantae</taxon>
        <taxon>Streptophyta</taxon>
        <taxon>Embryophyta</taxon>
        <taxon>Tracheophyta</taxon>
        <taxon>Spermatophyta</taxon>
        <taxon>Magnoliopsida</taxon>
        <taxon>eudicotyledons</taxon>
        <taxon>Gunneridae</taxon>
        <taxon>Pentapetalae</taxon>
        <taxon>rosids</taxon>
        <taxon>fabids</taxon>
        <taxon>Fabales</taxon>
        <taxon>Fabaceae</taxon>
        <taxon>Papilionoideae</taxon>
        <taxon>50 kb inversion clade</taxon>
        <taxon>NPAAA clade</taxon>
        <taxon>indigoferoid/millettioid clade</taxon>
        <taxon>Phaseoleae</taxon>
        <taxon>Mucuna</taxon>
    </lineage>
</organism>
<accession>A0A371IFT1</accession>
<dbReference type="GO" id="GO:0005634">
    <property type="term" value="C:nucleus"/>
    <property type="evidence" value="ECO:0007669"/>
    <property type="project" value="UniProtKB-SubCell"/>
</dbReference>
<evidence type="ECO:0000259" key="7">
    <source>
        <dbReference type="PROSITE" id="PS50157"/>
    </source>
</evidence>
<dbReference type="InterPro" id="IPR013087">
    <property type="entry name" value="Znf_C2H2_type"/>
</dbReference>
<keyword evidence="3 6" id="KW-0863">Zinc-finger</keyword>
<dbReference type="PROSITE" id="PS50157">
    <property type="entry name" value="ZINC_FINGER_C2H2_2"/>
    <property type="match status" value="1"/>
</dbReference>
<evidence type="ECO:0000313" key="8">
    <source>
        <dbReference type="EMBL" id="RDY13844.1"/>
    </source>
</evidence>
<dbReference type="OrthoDB" id="1436876at2759"/>
<dbReference type="Proteomes" id="UP000257109">
    <property type="component" value="Unassembled WGS sequence"/>
</dbReference>
<keyword evidence="5" id="KW-0539">Nucleus</keyword>
<proteinExistence type="predicted"/>